<protein>
    <recommendedName>
        <fullName evidence="3">Fur family transcriptional regulator</fullName>
    </recommendedName>
</protein>
<dbReference type="Proteomes" id="UP001501102">
    <property type="component" value="Unassembled WGS sequence"/>
</dbReference>
<dbReference type="Gene3D" id="3.30.1490.190">
    <property type="match status" value="1"/>
</dbReference>
<proteinExistence type="predicted"/>
<evidence type="ECO:0000313" key="2">
    <source>
        <dbReference type="Proteomes" id="UP001501102"/>
    </source>
</evidence>
<accession>A0ABP6J926</accession>
<evidence type="ECO:0000313" key="1">
    <source>
        <dbReference type="EMBL" id="GAA2924335.1"/>
    </source>
</evidence>
<evidence type="ECO:0008006" key="3">
    <source>
        <dbReference type="Google" id="ProtNLM"/>
    </source>
</evidence>
<keyword evidence="2" id="KW-1185">Reference proteome</keyword>
<comment type="caution">
    <text evidence="1">The sequence shown here is derived from an EMBL/GenBank/DDBJ whole genome shotgun (WGS) entry which is preliminary data.</text>
</comment>
<gene>
    <name evidence="1" type="ORF">GCM10020221_20380</name>
</gene>
<organism evidence="1 2">
    <name type="scientific">Streptomyces thioluteus</name>
    <dbReference type="NCBI Taxonomy" id="66431"/>
    <lineage>
        <taxon>Bacteria</taxon>
        <taxon>Bacillati</taxon>
        <taxon>Actinomycetota</taxon>
        <taxon>Actinomycetes</taxon>
        <taxon>Kitasatosporales</taxon>
        <taxon>Streptomycetaceae</taxon>
        <taxon>Streptomyces</taxon>
    </lineage>
</organism>
<reference evidence="2" key="1">
    <citation type="journal article" date="2019" name="Int. J. Syst. Evol. Microbiol.">
        <title>The Global Catalogue of Microorganisms (GCM) 10K type strain sequencing project: providing services to taxonomists for standard genome sequencing and annotation.</title>
        <authorList>
            <consortium name="The Broad Institute Genomics Platform"/>
            <consortium name="The Broad Institute Genome Sequencing Center for Infectious Disease"/>
            <person name="Wu L."/>
            <person name="Ma J."/>
        </authorList>
    </citation>
    <scope>NUCLEOTIDE SEQUENCE [LARGE SCALE GENOMIC DNA]</scope>
    <source>
        <strain evidence="2">JCM 4087</strain>
    </source>
</reference>
<dbReference type="EMBL" id="BAAAXZ010000078">
    <property type="protein sequence ID" value="GAA2924335.1"/>
    <property type="molecule type" value="Genomic_DNA"/>
</dbReference>
<sequence>MIEADLSVADEFTARLRSEFGFDTDMKHFAIFGRCSSCRAEADSAES</sequence>
<dbReference type="InterPro" id="IPR043135">
    <property type="entry name" value="Fur_C"/>
</dbReference>
<name>A0ABP6J926_STRTU</name>